<evidence type="ECO:0000256" key="8">
    <source>
        <dbReference type="PROSITE-ProRule" id="PRU00175"/>
    </source>
</evidence>
<dbReference type="CDD" id="cd09633">
    <property type="entry name" value="Deltex_C"/>
    <property type="match status" value="1"/>
</dbReference>
<comment type="similarity">
    <text evidence="3 9">Belongs to the Deltex family.</text>
</comment>
<feature type="compositionally biased region" description="Polar residues" evidence="10">
    <location>
        <begin position="194"/>
        <end position="205"/>
    </location>
</feature>
<reference evidence="12" key="1">
    <citation type="submission" date="2025-08" db="UniProtKB">
        <authorList>
            <consortium name="Ensembl"/>
        </authorList>
    </citation>
    <scope>IDENTIFICATION</scope>
</reference>
<dbReference type="AlphaFoldDB" id="A0A8C1T2L0"/>
<comment type="catalytic activity">
    <reaction evidence="1 9">
        <text>S-ubiquitinyl-[E2 ubiquitin-conjugating enzyme]-L-cysteine + [acceptor protein]-L-lysine = [E2 ubiquitin-conjugating enzyme]-L-cysteine + N(6)-ubiquitinyl-[acceptor protein]-L-lysine.</text>
        <dbReference type="EC" id="2.3.2.27"/>
    </reaction>
</comment>
<evidence type="ECO:0000259" key="11">
    <source>
        <dbReference type="PROSITE" id="PS50089"/>
    </source>
</evidence>
<evidence type="ECO:0000256" key="6">
    <source>
        <dbReference type="ARBA" id="ARBA00022771"/>
    </source>
</evidence>
<evidence type="ECO:0000256" key="2">
    <source>
        <dbReference type="ARBA" id="ARBA00004906"/>
    </source>
</evidence>
<dbReference type="PROSITE" id="PS00518">
    <property type="entry name" value="ZF_RING_1"/>
    <property type="match status" value="1"/>
</dbReference>
<keyword evidence="4 9" id="KW-0808">Transferase</keyword>
<evidence type="ECO:0000256" key="4">
    <source>
        <dbReference type="ARBA" id="ARBA00022679"/>
    </source>
</evidence>
<dbReference type="PANTHER" id="PTHR12622">
    <property type="entry name" value="DELTEX-RELATED"/>
    <property type="match status" value="1"/>
</dbReference>
<name>A0A8C1T2L0_CYPCA</name>
<sequence length="954" mass="106607">MGLLSYAASCPPTTFAFVSFDSKQSSRFNRAVQTSTAYTLHSSRFSLLFGAFLAAVMSQTDELMEMDCEDSGNLPSTNLPINAVQDMEVDQNSNYQQVPHSSSSVDHQTMQNRQLLHDQGVGGIVVTEQPLRINQQDFFFMKGHDNKDFSAAGDRSQYFTQSVDHMKYQNITTGQTNKSDLELNKISPAQIKQSDHQNLAASSVEGQDPGLSLDEQKHQDTTTAQRNKSQPEEDICRDGDESKTQSQPQAPEDIATFKIKVINPTPFPERWKLKLQKALQSWFAKSENRGEKQGENRVSVLGLTLMNDGTSAEVQITPSTALEALKKHMTVSLNIKLEKEEVTVQICLDETHSVTISQNSSEPGKNRIPSSKVNGTQPVTSDDTNNGADAAASNRDPSETETETAEKTPETSGLTVPLHQFWYLLHAYRKELELIEKQHGVSMEAEVSVSFKSTQKSSSVSKASEDFQKLVAECVDSFSEAIINHNDMDSEAVKETFCNIQSEKTKMMLTMSASDCRFFGPKKFTDIIKRETTRAENQFKNKSNEMDVDNNRFPLHMDTKDLPTQLEMDKVHWDLMKLSYKEQLSQLETKYGVLFHEEKTQKNVIKVQARSKGDQHISLESHALRALTHLYQKLASAAVSCELTNPTDKTAVAPIVEKLQQQHHCVVVADVFSPWKLVGLPEHLGPAIADIEKELQKHVSDDKMKKLIGYSGDIPHARGIRWNQTPDYGSGAVGGAVGDEGGNFRGRDEKDSFNKESEEKSKHESKGANAEEEMCAICMDSFNDKEKLKCSHEFCRECIRRSVESLGPICPVCKEVFGKMEGNQPDGTMKVTKSSLSLPGYPQCGTIEIHYDIPSGIQMKKHPNPGEHFYGARRRAYLPNNREGKEVLALLQRAFNQKVIFTVGTSTTSGIKNAVTWNDIHHKTNTHGGPENYGYPDPDYLRRVKDELKAKGIE</sequence>
<evidence type="ECO:0000256" key="5">
    <source>
        <dbReference type="ARBA" id="ARBA00022723"/>
    </source>
</evidence>
<dbReference type="Proteomes" id="UP000694700">
    <property type="component" value="Unplaced"/>
</dbReference>
<dbReference type="Pfam" id="PF18102">
    <property type="entry name" value="DTC"/>
    <property type="match status" value="1"/>
</dbReference>
<keyword evidence="6 8" id="KW-0863">Zinc-finger</keyword>
<dbReference type="GO" id="GO:0061630">
    <property type="term" value="F:ubiquitin protein ligase activity"/>
    <property type="evidence" value="ECO:0007669"/>
    <property type="project" value="UniProtKB-UniRule"/>
</dbReference>
<feature type="domain" description="RING-type" evidence="11">
    <location>
        <begin position="775"/>
        <end position="814"/>
    </location>
</feature>
<keyword evidence="9" id="KW-0963">Cytoplasm</keyword>
<dbReference type="GO" id="GO:0008270">
    <property type="term" value="F:zinc ion binding"/>
    <property type="evidence" value="ECO:0007669"/>
    <property type="project" value="UniProtKB-KW"/>
</dbReference>
<dbReference type="SUPFAM" id="SSF57850">
    <property type="entry name" value="RING/U-box"/>
    <property type="match status" value="1"/>
</dbReference>
<feature type="compositionally biased region" description="Gly residues" evidence="10">
    <location>
        <begin position="731"/>
        <end position="744"/>
    </location>
</feature>
<organism evidence="12 13">
    <name type="scientific">Cyprinus carpio</name>
    <name type="common">Common carp</name>
    <dbReference type="NCBI Taxonomy" id="7962"/>
    <lineage>
        <taxon>Eukaryota</taxon>
        <taxon>Metazoa</taxon>
        <taxon>Chordata</taxon>
        <taxon>Craniata</taxon>
        <taxon>Vertebrata</taxon>
        <taxon>Euteleostomi</taxon>
        <taxon>Actinopterygii</taxon>
        <taxon>Neopterygii</taxon>
        <taxon>Teleostei</taxon>
        <taxon>Ostariophysi</taxon>
        <taxon>Cypriniformes</taxon>
        <taxon>Cyprinidae</taxon>
        <taxon>Cyprininae</taxon>
        <taxon>Cyprinus</taxon>
    </lineage>
</organism>
<dbReference type="Pfam" id="PF13923">
    <property type="entry name" value="zf-C3HC4_2"/>
    <property type="match status" value="1"/>
</dbReference>
<evidence type="ECO:0000256" key="9">
    <source>
        <dbReference type="RuleBase" id="RU367105"/>
    </source>
</evidence>
<feature type="compositionally biased region" description="Basic and acidic residues" evidence="10">
    <location>
        <begin position="229"/>
        <end position="243"/>
    </location>
</feature>
<comment type="pathway">
    <text evidence="2 9">Protein modification; protein ubiquitination.</text>
</comment>
<dbReference type="GO" id="GO:0016567">
    <property type="term" value="P:protein ubiquitination"/>
    <property type="evidence" value="ECO:0007669"/>
    <property type="project" value="UniProtKB-UniRule"/>
</dbReference>
<dbReference type="Gene3D" id="3.30.40.10">
    <property type="entry name" value="Zinc/RING finger domain, C3HC4 (zinc finger)"/>
    <property type="match status" value="1"/>
</dbReference>
<keyword evidence="5 9" id="KW-0479">Metal-binding</keyword>
<evidence type="ECO:0000256" key="1">
    <source>
        <dbReference type="ARBA" id="ARBA00000900"/>
    </source>
</evidence>
<dbReference type="InterPro" id="IPR013083">
    <property type="entry name" value="Znf_RING/FYVE/PHD"/>
</dbReference>
<dbReference type="InterPro" id="IPR039399">
    <property type="entry name" value="Deltex_C_sf"/>
</dbReference>
<dbReference type="GO" id="GO:0005737">
    <property type="term" value="C:cytoplasm"/>
    <property type="evidence" value="ECO:0007669"/>
    <property type="project" value="UniProtKB-SubCell"/>
</dbReference>
<dbReference type="UniPathway" id="UPA00143"/>
<feature type="region of interest" description="Disordered" evidence="10">
    <location>
        <begin position="731"/>
        <end position="766"/>
    </location>
</feature>
<comment type="subcellular location">
    <subcellularLocation>
        <location evidence="9">Cytoplasm</location>
    </subcellularLocation>
</comment>
<dbReference type="InterPro" id="IPR039396">
    <property type="entry name" value="Deltex_C"/>
</dbReference>
<evidence type="ECO:0000256" key="7">
    <source>
        <dbReference type="ARBA" id="ARBA00022833"/>
    </source>
</evidence>
<evidence type="ECO:0000313" key="13">
    <source>
        <dbReference type="Proteomes" id="UP000694700"/>
    </source>
</evidence>
<protein>
    <recommendedName>
        <fullName evidence="9">E3 ubiquitin-protein ligase</fullName>
        <ecNumber evidence="9">2.3.2.27</ecNumber>
    </recommendedName>
</protein>
<dbReference type="EC" id="2.3.2.27" evidence="9"/>
<dbReference type="GO" id="GO:0007219">
    <property type="term" value="P:Notch signaling pathway"/>
    <property type="evidence" value="ECO:0007669"/>
    <property type="project" value="InterPro"/>
</dbReference>
<dbReference type="Ensembl" id="ENSCCRT00015017131.1">
    <property type="protein sequence ID" value="ENSCCRP00015016542.1"/>
    <property type="gene ID" value="ENSCCRG00015007307.1"/>
</dbReference>
<proteinExistence type="inferred from homology"/>
<feature type="region of interest" description="Disordered" evidence="10">
    <location>
        <begin position="356"/>
        <end position="412"/>
    </location>
</feature>
<feature type="compositionally biased region" description="Basic and acidic residues" evidence="10">
    <location>
        <begin position="745"/>
        <end position="766"/>
    </location>
</feature>
<feature type="region of interest" description="Disordered" evidence="10">
    <location>
        <begin position="194"/>
        <end position="252"/>
    </location>
</feature>
<accession>A0A8C1T2L0</accession>
<dbReference type="SMART" id="SM00184">
    <property type="entry name" value="RING"/>
    <property type="match status" value="1"/>
</dbReference>
<dbReference type="InterPro" id="IPR017907">
    <property type="entry name" value="Znf_RING_CS"/>
</dbReference>
<dbReference type="InterPro" id="IPR001841">
    <property type="entry name" value="Znf_RING"/>
</dbReference>
<dbReference type="Gene3D" id="3.30.390.130">
    <property type="match status" value="1"/>
</dbReference>
<feature type="compositionally biased region" description="Polar residues" evidence="10">
    <location>
        <begin position="356"/>
        <end position="387"/>
    </location>
</feature>
<evidence type="ECO:0000256" key="10">
    <source>
        <dbReference type="SAM" id="MobiDB-lite"/>
    </source>
</evidence>
<dbReference type="PROSITE" id="PS50089">
    <property type="entry name" value="ZF_RING_2"/>
    <property type="match status" value="1"/>
</dbReference>
<dbReference type="InterPro" id="IPR039398">
    <property type="entry name" value="Deltex_fam"/>
</dbReference>
<evidence type="ECO:0000256" key="3">
    <source>
        <dbReference type="ARBA" id="ARBA00009413"/>
    </source>
</evidence>
<evidence type="ECO:0000313" key="12">
    <source>
        <dbReference type="Ensembl" id="ENSCCRP00015016542.1"/>
    </source>
</evidence>
<keyword evidence="7 9" id="KW-0862">Zinc</keyword>